<dbReference type="CDD" id="cd24008">
    <property type="entry name" value="ASKHA_NBD_GLK"/>
    <property type="match status" value="1"/>
</dbReference>
<evidence type="ECO:0000256" key="1">
    <source>
        <dbReference type="ARBA" id="ARBA00022679"/>
    </source>
</evidence>
<dbReference type="GO" id="GO:0004340">
    <property type="term" value="F:glucokinase activity"/>
    <property type="evidence" value="ECO:0007669"/>
    <property type="project" value="InterPro"/>
</dbReference>
<dbReference type="PANTHER" id="PTHR47363">
    <property type="entry name" value="GLUCOKINASE"/>
    <property type="match status" value="1"/>
</dbReference>
<name>A0A8J7CDT2_9BACT</name>
<dbReference type="GO" id="GO:0006096">
    <property type="term" value="P:glycolytic process"/>
    <property type="evidence" value="ECO:0007669"/>
    <property type="project" value="InterPro"/>
</dbReference>
<comment type="similarity">
    <text evidence="3">Belongs to the bacterial glucokinase family.</text>
</comment>
<dbReference type="Gene3D" id="3.40.367.20">
    <property type="match status" value="1"/>
</dbReference>
<dbReference type="EMBL" id="JACXWD010000064">
    <property type="protein sequence ID" value="MBD3869177.1"/>
    <property type="molecule type" value="Genomic_DNA"/>
</dbReference>
<dbReference type="PANTHER" id="PTHR47363:SF1">
    <property type="entry name" value="GLUCOKINASE"/>
    <property type="match status" value="1"/>
</dbReference>
<accession>A0A8J7CDT2</accession>
<evidence type="ECO:0000313" key="5">
    <source>
        <dbReference type="Proteomes" id="UP000648239"/>
    </source>
</evidence>
<sequence length="323" mass="34607">MSSYKHAAGYRPRRILAGDIGGTNSRLAIYSHQADGLELLHQQTYPSSEHDGLTDVLTLFLEGQHEDVDAVCLGLPAPIHSGMVYPLPNLPWRIDRDQVLLAVGTDRVVLMNDVEASAVGIQGLSKDSRVCLQQGQADPTGNRVVLSVGTGLGVSTLAPSGRTFATEAGHSSFSPRCKLDLDLLARLELEFGHVSWERVASGPGLSHIHALLAEQPSPSLEAPEIVSRAESDPVCRQAVEMLRRYIGYAAGNVALTLMASGSLYLAGGVASSILDTEHAAPFLNAFCDKGRMRNFLEKIPVYLVHEDNLALRGAAQTAISLLP</sequence>
<evidence type="ECO:0000256" key="3">
    <source>
        <dbReference type="RuleBase" id="RU004046"/>
    </source>
</evidence>
<organism evidence="4 5">
    <name type="scientific">Candidatus Polarisedimenticola svalbardensis</name>
    <dbReference type="NCBI Taxonomy" id="2886004"/>
    <lineage>
        <taxon>Bacteria</taxon>
        <taxon>Pseudomonadati</taxon>
        <taxon>Acidobacteriota</taxon>
        <taxon>Candidatus Polarisedimenticolia</taxon>
        <taxon>Candidatus Polarisedimenticolales</taxon>
        <taxon>Candidatus Polarisedimenticolaceae</taxon>
        <taxon>Candidatus Polarisedimenticola</taxon>
    </lineage>
</organism>
<evidence type="ECO:0000313" key="4">
    <source>
        <dbReference type="EMBL" id="MBD3869177.1"/>
    </source>
</evidence>
<dbReference type="Pfam" id="PF02685">
    <property type="entry name" value="Glucokinase"/>
    <property type="match status" value="1"/>
</dbReference>
<keyword evidence="2" id="KW-0418">Kinase</keyword>
<protein>
    <submittedName>
        <fullName evidence="4">Glucokinase</fullName>
    </submittedName>
</protein>
<comment type="caution">
    <text evidence="4">The sequence shown here is derived from an EMBL/GenBank/DDBJ whole genome shotgun (WGS) entry which is preliminary data.</text>
</comment>
<reference evidence="4 5" key="1">
    <citation type="submission" date="2020-08" db="EMBL/GenBank/DDBJ databases">
        <title>Acidobacteriota in marine sediments use diverse sulfur dissimilation pathways.</title>
        <authorList>
            <person name="Wasmund K."/>
        </authorList>
    </citation>
    <scope>NUCLEOTIDE SEQUENCE [LARGE SCALE GENOMIC DNA]</scope>
    <source>
        <strain evidence="4">MAG AM4</strain>
    </source>
</reference>
<dbReference type="GO" id="GO:0005536">
    <property type="term" value="F:D-glucose binding"/>
    <property type="evidence" value="ECO:0007669"/>
    <property type="project" value="InterPro"/>
</dbReference>
<dbReference type="InterPro" id="IPR043129">
    <property type="entry name" value="ATPase_NBD"/>
</dbReference>
<dbReference type="InterPro" id="IPR003836">
    <property type="entry name" value="Glucokinase"/>
</dbReference>
<dbReference type="Proteomes" id="UP000648239">
    <property type="component" value="Unassembled WGS sequence"/>
</dbReference>
<evidence type="ECO:0000256" key="2">
    <source>
        <dbReference type="ARBA" id="ARBA00022777"/>
    </source>
</evidence>
<keyword evidence="1" id="KW-0808">Transferase</keyword>
<gene>
    <name evidence="4" type="ORF">IFK94_13730</name>
</gene>
<proteinExistence type="inferred from homology"/>
<dbReference type="SUPFAM" id="SSF53067">
    <property type="entry name" value="Actin-like ATPase domain"/>
    <property type="match status" value="1"/>
</dbReference>
<dbReference type="AlphaFoldDB" id="A0A8J7CDT2"/>
<dbReference type="Gene3D" id="3.30.420.40">
    <property type="match status" value="1"/>
</dbReference>
<dbReference type="GO" id="GO:0005524">
    <property type="term" value="F:ATP binding"/>
    <property type="evidence" value="ECO:0007669"/>
    <property type="project" value="InterPro"/>
</dbReference>